<accession>A0ABM1PBK7</accession>
<organism evidence="2 3">
    <name type="scientific">Drosophila arizonae</name>
    <name type="common">Fruit fly</name>
    <dbReference type="NCBI Taxonomy" id="7263"/>
    <lineage>
        <taxon>Eukaryota</taxon>
        <taxon>Metazoa</taxon>
        <taxon>Ecdysozoa</taxon>
        <taxon>Arthropoda</taxon>
        <taxon>Hexapoda</taxon>
        <taxon>Insecta</taxon>
        <taxon>Pterygota</taxon>
        <taxon>Neoptera</taxon>
        <taxon>Endopterygota</taxon>
        <taxon>Diptera</taxon>
        <taxon>Brachycera</taxon>
        <taxon>Muscomorpha</taxon>
        <taxon>Ephydroidea</taxon>
        <taxon>Drosophilidae</taxon>
        <taxon>Drosophila</taxon>
    </lineage>
</organism>
<reference evidence="3" key="3">
    <citation type="submission" date="2025-08" db="UniProtKB">
        <authorList>
            <consortium name="RefSeq"/>
        </authorList>
    </citation>
    <scope>IDENTIFICATION</scope>
    <source>
        <tissue evidence="3">Whole organism</tissue>
    </source>
</reference>
<reference evidence="2" key="1">
    <citation type="journal article" date="1997" name="Nucleic Acids Res.">
        <title>tRNAscan-SE: a program for improved detection of transfer RNA genes in genomic sequence.</title>
        <authorList>
            <person name="Lowe T.M."/>
            <person name="Eddy S.R."/>
        </authorList>
    </citation>
    <scope>NUCLEOTIDE SEQUENCE [LARGE SCALE GENOMIC DNA]</scope>
</reference>
<evidence type="ECO:0000313" key="3">
    <source>
        <dbReference type="RefSeq" id="XP_017864593.1"/>
    </source>
</evidence>
<dbReference type="RefSeq" id="XP_017864593.1">
    <property type="nucleotide sequence ID" value="XM_018009104.1"/>
</dbReference>
<feature type="chain" id="PRO_5047316966" evidence="1">
    <location>
        <begin position="21"/>
        <end position="171"/>
    </location>
</feature>
<evidence type="ECO:0000256" key="1">
    <source>
        <dbReference type="SAM" id="SignalP"/>
    </source>
</evidence>
<name>A0ABM1PBK7_DROAR</name>
<gene>
    <name evidence="3" type="primary">LOC108614884</name>
</gene>
<dbReference type="GeneID" id="108614884"/>
<sequence>MEVLCKIFVLFALLFSATTSEPIQSSLSNELFDAIVGDLQLPQIGILSDLDQCTANFQVRNVEILMNAGNKLRQCANLDQTQLQSYLQQPSSDGVRAAFQQQLAGCSTRKCYTDSVMNLFVGVRPMLKQFWLTERCVMYEISRTLHALERSFGVLEYCIGSAFAPSWNSST</sequence>
<keyword evidence="1" id="KW-0732">Signal</keyword>
<evidence type="ECO:0000313" key="2">
    <source>
        <dbReference type="Proteomes" id="UP000694904"/>
    </source>
</evidence>
<proteinExistence type="predicted"/>
<keyword evidence="2" id="KW-1185">Reference proteome</keyword>
<feature type="non-terminal residue" evidence="3">
    <location>
        <position position="171"/>
    </location>
</feature>
<reference evidence="2" key="2">
    <citation type="journal article" date="2016" name="G3 (Bethesda)">
        <title>Genome Evolution in Three Species of Cactophilic Drosophila.</title>
        <authorList>
            <person name="Sanchez-Flores A."/>
            <person name="Penazola F."/>
            <person name="Carpinteyro-Ponce J."/>
            <person name="Nazario-Yepiz N."/>
            <person name="Abreu-Goodger C."/>
            <person name="Machado C.A."/>
            <person name="Markow T.A."/>
        </authorList>
    </citation>
    <scope>NUCLEOTIDE SEQUENCE [LARGE SCALE GENOMIC DNA]</scope>
</reference>
<protein>
    <submittedName>
        <fullName evidence="3">Uncharacterized protein LOC108614884</fullName>
    </submittedName>
</protein>
<dbReference type="Proteomes" id="UP000694904">
    <property type="component" value="Chromosome 5"/>
</dbReference>
<feature type="signal peptide" evidence="1">
    <location>
        <begin position="1"/>
        <end position="20"/>
    </location>
</feature>